<accession>A0A0A6XBU6</accession>
<keyword evidence="3" id="KW-1185">Reference proteome</keyword>
<proteinExistence type="predicted"/>
<dbReference type="Proteomes" id="UP000054537">
    <property type="component" value="Unassembled WGS sequence"/>
</dbReference>
<dbReference type="AlphaFoldDB" id="A0A0A6XBU6"/>
<sequence>MAFIGAALIGMPVVGVAPSPAAAAALAPCPPKPGDSASEQEKQDYGVALYMGCEPLKPKPWFKNNCGIVSCSTYYSRHAVKIINEANQDTSFWDLLKDAGASVACDKIVKKLRWKGSAYWCAGAAFNIALMRELSKDKYEEAAAKDTCVKETSNGVTGSYTVTVTSRENKYCLE</sequence>
<evidence type="ECO:0000256" key="1">
    <source>
        <dbReference type="SAM" id="SignalP"/>
    </source>
</evidence>
<dbReference type="EMBL" id="JRTT01000010">
    <property type="protein sequence ID" value="KHD77587.1"/>
    <property type="molecule type" value="Genomic_DNA"/>
</dbReference>
<keyword evidence="1" id="KW-0732">Signal</keyword>
<organism evidence="2 3">
    <name type="scientific">Actinoplanes utahensis</name>
    <dbReference type="NCBI Taxonomy" id="1869"/>
    <lineage>
        <taxon>Bacteria</taxon>
        <taxon>Bacillati</taxon>
        <taxon>Actinomycetota</taxon>
        <taxon>Actinomycetes</taxon>
        <taxon>Micromonosporales</taxon>
        <taxon>Micromonosporaceae</taxon>
        <taxon>Actinoplanes</taxon>
    </lineage>
</organism>
<name>A0A0A6XBU6_ACTUT</name>
<protein>
    <submittedName>
        <fullName evidence="2">Uncharacterized protein</fullName>
    </submittedName>
</protein>
<gene>
    <name evidence="2" type="ORF">MB27_10955</name>
</gene>
<evidence type="ECO:0000313" key="2">
    <source>
        <dbReference type="EMBL" id="KHD77587.1"/>
    </source>
</evidence>
<reference evidence="2 3" key="1">
    <citation type="submission" date="2014-10" db="EMBL/GenBank/DDBJ databases">
        <title>Draft genome sequence of Actinoplanes utahensis NRRL 12052.</title>
        <authorList>
            <person name="Velasco-Bucheli B."/>
            <person name="del Cerro C."/>
            <person name="Hormigo D."/>
            <person name="Garcia J.L."/>
            <person name="Acebal C."/>
            <person name="Arroyo M."/>
            <person name="de la Mata I."/>
        </authorList>
    </citation>
    <scope>NUCLEOTIDE SEQUENCE [LARGE SCALE GENOMIC DNA]</scope>
    <source>
        <strain evidence="2 3">NRRL 12052</strain>
    </source>
</reference>
<evidence type="ECO:0000313" key="3">
    <source>
        <dbReference type="Proteomes" id="UP000054537"/>
    </source>
</evidence>
<feature type="chain" id="PRO_5002034991" evidence="1">
    <location>
        <begin position="24"/>
        <end position="174"/>
    </location>
</feature>
<feature type="signal peptide" evidence="1">
    <location>
        <begin position="1"/>
        <end position="23"/>
    </location>
</feature>
<comment type="caution">
    <text evidence="2">The sequence shown here is derived from an EMBL/GenBank/DDBJ whole genome shotgun (WGS) entry which is preliminary data.</text>
</comment>